<accession>A0A830BNJ6</accession>
<feature type="compositionally biased region" description="Low complexity" evidence="2">
    <location>
        <begin position="54"/>
        <end position="83"/>
    </location>
</feature>
<gene>
    <name evidence="3" type="ORF">PHJA_000754300</name>
</gene>
<dbReference type="GO" id="GO:0005829">
    <property type="term" value="C:cytosol"/>
    <property type="evidence" value="ECO:0007669"/>
    <property type="project" value="TreeGrafter"/>
</dbReference>
<dbReference type="OrthoDB" id="897354at2759"/>
<dbReference type="EMBL" id="BMAC01000119">
    <property type="protein sequence ID" value="GFP86104.1"/>
    <property type="molecule type" value="Genomic_DNA"/>
</dbReference>
<reference evidence="3" key="1">
    <citation type="submission" date="2020-07" db="EMBL/GenBank/DDBJ databases">
        <title>Ethylene signaling mediates host invasion by parasitic plants.</title>
        <authorList>
            <person name="Yoshida S."/>
        </authorList>
    </citation>
    <scope>NUCLEOTIDE SEQUENCE</scope>
    <source>
        <strain evidence="3">Okayama</strain>
    </source>
</reference>
<dbReference type="GO" id="GO:0004126">
    <property type="term" value="F:cytidine deaminase activity"/>
    <property type="evidence" value="ECO:0007669"/>
    <property type="project" value="TreeGrafter"/>
</dbReference>
<sequence length="138" mass="14086">MAQSKNLPSVPHLLPHLVPSAQSLARPPISNYHVGAVGLGSDGRVFVGVNLEFPASPSTTPSTPSSSSSPTSPSTAAPASSQSPSPPPPAATAASSFRSSATPPPSRSTSPTKVMKSHHPILSPYPSFYQIHLAPTIC</sequence>
<feature type="region of interest" description="Disordered" evidence="2">
    <location>
        <begin position="52"/>
        <end position="118"/>
    </location>
</feature>
<keyword evidence="4" id="KW-1185">Reference proteome</keyword>
<evidence type="ECO:0000256" key="1">
    <source>
        <dbReference type="ARBA" id="ARBA00006576"/>
    </source>
</evidence>
<dbReference type="InterPro" id="IPR016193">
    <property type="entry name" value="Cytidine_deaminase-like"/>
</dbReference>
<dbReference type="SUPFAM" id="SSF53927">
    <property type="entry name" value="Cytidine deaminase-like"/>
    <property type="match status" value="1"/>
</dbReference>
<proteinExistence type="inferred from homology"/>
<organism evidence="3 4">
    <name type="scientific">Phtheirospermum japonicum</name>
    <dbReference type="NCBI Taxonomy" id="374723"/>
    <lineage>
        <taxon>Eukaryota</taxon>
        <taxon>Viridiplantae</taxon>
        <taxon>Streptophyta</taxon>
        <taxon>Embryophyta</taxon>
        <taxon>Tracheophyta</taxon>
        <taxon>Spermatophyta</taxon>
        <taxon>Magnoliopsida</taxon>
        <taxon>eudicotyledons</taxon>
        <taxon>Gunneridae</taxon>
        <taxon>Pentapetalae</taxon>
        <taxon>asterids</taxon>
        <taxon>lamiids</taxon>
        <taxon>Lamiales</taxon>
        <taxon>Orobanchaceae</taxon>
        <taxon>Orobanchaceae incertae sedis</taxon>
        <taxon>Phtheirospermum</taxon>
    </lineage>
</organism>
<dbReference type="GO" id="GO:0008270">
    <property type="term" value="F:zinc ion binding"/>
    <property type="evidence" value="ECO:0007669"/>
    <property type="project" value="TreeGrafter"/>
</dbReference>
<dbReference type="Proteomes" id="UP000653305">
    <property type="component" value="Unassembled WGS sequence"/>
</dbReference>
<dbReference type="CDD" id="cd01283">
    <property type="entry name" value="cytidine_deaminase"/>
    <property type="match status" value="1"/>
</dbReference>
<dbReference type="InterPro" id="IPR050202">
    <property type="entry name" value="Cyt/Deoxycyt_deaminase"/>
</dbReference>
<feature type="compositionally biased region" description="Low complexity" evidence="2">
    <location>
        <begin position="91"/>
        <end position="112"/>
    </location>
</feature>
<dbReference type="Gene3D" id="3.40.140.10">
    <property type="entry name" value="Cytidine Deaminase, domain 2"/>
    <property type="match status" value="1"/>
</dbReference>
<dbReference type="AlphaFoldDB" id="A0A830BNJ6"/>
<evidence type="ECO:0000256" key="2">
    <source>
        <dbReference type="SAM" id="MobiDB-lite"/>
    </source>
</evidence>
<evidence type="ECO:0000313" key="4">
    <source>
        <dbReference type="Proteomes" id="UP000653305"/>
    </source>
</evidence>
<name>A0A830BNJ6_9LAMI</name>
<protein>
    <submittedName>
        <fullName evidence="3">Cytidine deaminase 1</fullName>
    </submittedName>
</protein>
<dbReference type="PANTHER" id="PTHR11644">
    <property type="entry name" value="CYTIDINE DEAMINASE"/>
    <property type="match status" value="1"/>
</dbReference>
<evidence type="ECO:0000313" key="3">
    <source>
        <dbReference type="EMBL" id="GFP86104.1"/>
    </source>
</evidence>
<comment type="similarity">
    <text evidence="1">Belongs to the cytidine and deoxycytidylate deaminase family.</text>
</comment>
<comment type="caution">
    <text evidence="3">The sequence shown here is derived from an EMBL/GenBank/DDBJ whole genome shotgun (WGS) entry which is preliminary data.</text>
</comment>
<dbReference type="PANTHER" id="PTHR11644:SF2">
    <property type="entry name" value="CYTIDINE DEAMINASE"/>
    <property type="match status" value="1"/>
</dbReference>